<reference evidence="2" key="1">
    <citation type="journal article" date="2019" name="Int. J. Syst. Evol. Microbiol.">
        <title>The Global Catalogue of Microorganisms (GCM) 10K type strain sequencing project: providing services to taxonomists for standard genome sequencing and annotation.</title>
        <authorList>
            <consortium name="The Broad Institute Genomics Platform"/>
            <consortium name="The Broad Institute Genome Sequencing Center for Infectious Disease"/>
            <person name="Wu L."/>
            <person name="Ma J."/>
        </authorList>
    </citation>
    <scope>NUCLEOTIDE SEQUENCE [LARGE SCALE GENOMIC DNA]</scope>
    <source>
        <strain evidence="2">CGMCC 1.12664</strain>
    </source>
</reference>
<evidence type="ECO:0000313" key="2">
    <source>
        <dbReference type="Proteomes" id="UP000612855"/>
    </source>
</evidence>
<keyword evidence="2" id="KW-1185">Reference proteome</keyword>
<proteinExistence type="predicted"/>
<dbReference type="Proteomes" id="UP000612855">
    <property type="component" value="Unassembled WGS sequence"/>
</dbReference>
<protein>
    <submittedName>
        <fullName evidence="1">Uncharacterized protein</fullName>
    </submittedName>
</protein>
<dbReference type="AlphaFoldDB" id="A0A917EGA2"/>
<evidence type="ECO:0000313" key="1">
    <source>
        <dbReference type="EMBL" id="GGE30418.1"/>
    </source>
</evidence>
<organism evidence="1 2">
    <name type="scientific">Primorskyibacter flagellatus</name>
    <dbReference type="NCBI Taxonomy" id="1387277"/>
    <lineage>
        <taxon>Bacteria</taxon>
        <taxon>Pseudomonadati</taxon>
        <taxon>Pseudomonadota</taxon>
        <taxon>Alphaproteobacteria</taxon>
        <taxon>Rhodobacterales</taxon>
        <taxon>Roseobacteraceae</taxon>
        <taxon>Primorskyibacter</taxon>
    </lineage>
</organism>
<sequence length="80" mass="9139">MGAHVTPLFIKEEDVAKLLGHNITWLRQRAALLEESYGLPKIDPATQLRHREAVEVWARKRNIRHAEDLAGKRGVNFDAI</sequence>
<dbReference type="RefSeq" id="WP_188477318.1">
    <property type="nucleotide sequence ID" value="NZ_BMFJ01000001.1"/>
</dbReference>
<comment type="caution">
    <text evidence="1">The sequence shown here is derived from an EMBL/GenBank/DDBJ whole genome shotgun (WGS) entry which is preliminary data.</text>
</comment>
<accession>A0A917EGA2</accession>
<name>A0A917EGA2_9RHOB</name>
<dbReference type="EMBL" id="BMFJ01000001">
    <property type="protein sequence ID" value="GGE30418.1"/>
    <property type="molecule type" value="Genomic_DNA"/>
</dbReference>
<gene>
    <name evidence="1" type="ORF">GCM10011360_18040</name>
</gene>